<feature type="transmembrane region" description="Helical" evidence="2">
    <location>
        <begin position="12"/>
        <end position="32"/>
    </location>
</feature>
<protein>
    <recommendedName>
        <fullName evidence="5">Transmembrane protein</fullName>
    </recommendedName>
</protein>
<keyword evidence="2" id="KW-1133">Transmembrane helix</keyword>
<proteinExistence type="predicted"/>
<evidence type="ECO:0000313" key="3">
    <source>
        <dbReference type="EMBL" id="KAF2076001.1"/>
    </source>
</evidence>
<accession>A0A8J4Q7M4</accession>
<feature type="transmembrane region" description="Helical" evidence="2">
    <location>
        <begin position="298"/>
        <end position="315"/>
    </location>
</feature>
<feature type="region of interest" description="Disordered" evidence="1">
    <location>
        <begin position="141"/>
        <end position="171"/>
    </location>
</feature>
<evidence type="ECO:0000313" key="4">
    <source>
        <dbReference type="Proteomes" id="UP000695562"/>
    </source>
</evidence>
<organism evidence="3 4">
    <name type="scientific">Polysphondylium violaceum</name>
    <dbReference type="NCBI Taxonomy" id="133409"/>
    <lineage>
        <taxon>Eukaryota</taxon>
        <taxon>Amoebozoa</taxon>
        <taxon>Evosea</taxon>
        <taxon>Eumycetozoa</taxon>
        <taxon>Dictyostelia</taxon>
        <taxon>Dictyosteliales</taxon>
        <taxon>Dictyosteliaceae</taxon>
        <taxon>Polysphondylium</taxon>
    </lineage>
</organism>
<dbReference type="EMBL" id="AJWJ01000077">
    <property type="protein sequence ID" value="KAF2076001.1"/>
    <property type="molecule type" value="Genomic_DNA"/>
</dbReference>
<feature type="transmembrane region" description="Helical" evidence="2">
    <location>
        <begin position="364"/>
        <end position="388"/>
    </location>
</feature>
<keyword evidence="2" id="KW-0472">Membrane</keyword>
<name>A0A8J4Q7M4_9MYCE</name>
<reference evidence="3" key="1">
    <citation type="submission" date="2020-01" db="EMBL/GenBank/DDBJ databases">
        <title>Development of genomics and gene disruption for Polysphondylium violaceum indicates a role for the polyketide synthase stlB in stalk morphogenesis.</title>
        <authorList>
            <person name="Narita B."/>
            <person name="Kawabe Y."/>
            <person name="Kin K."/>
            <person name="Saito T."/>
            <person name="Gibbs R."/>
            <person name="Kuspa A."/>
            <person name="Muzny D."/>
            <person name="Queller D."/>
            <person name="Richards S."/>
            <person name="Strassman J."/>
            <person name="Sucgang R."/>
            <person name="Worley K."/>
            <person name="Schaap P."/>
        </authorList>
    </citation>
    <scope>NUCLEOTIDE SEQUENCE</scope>
    <source>
        <strain evidence="3">QSvi11</strain>
    </source>
</reference>
<feature type="transmembrane region" description="Helical" evidence="2">
    <location>
        <begin position="271"/>
        <end position="292"/>
    </location>
</feature>
<evidence type="ECO:0000256" key="2">
    <source>
        <dbReference type="SAM" id="Phobius"/>
    </source>
</evidence>
<dbReference type="Proteomes" id="UP000695562">
    <property type="component" value="Unassembled WGS sequence"/>
</dbReference>
<evidence type="ECO:0008006" key="5">
    <source>
        <dbReference type="Google" id="ProtNLM"/>
    </source>
</evidence>
<keyword evidence="4" id="KW-1185">Reference proteome</keyword>
<comment type="caution">
    <text evidence="3">The sequence shown here is derived from an EMBL/GenBank/DDBJ whole genome shotgun (WGS) entry which is preliminary data.</text>
</comment>
<keyword evidence="2" id="KW-0812">Transmembrane</keyword>
<feature type="transmembrane region" description="Helical" evidence="2">
    <location>
        <begin position="227"/>
        <end position="251"/>
    </location>
</feature>
<feature type="compositionally biased region" description="Low complexity" evidence="1">
    <location>
        <begin position="145"/>
        <end position="160"/>
    </location>
</feature>
<feature type="transmembrane region" description="Helical" evidence="2">
    <location>
        <begin position="450"/>
        <end position="468"/>
    </location>
</feature>
<dbReference type="OrthoDB" id="20184at2759"/>
<feature type="transmembrane region" description="Helical" evidence="2">
    <location>
        <begin position="408"/>
        <end position="429"/>
    </location>
</feature>
<sequence>MVSDIFPIPFQWLIIAFGIGVPLIYLMVWISISPDIKSGKDNNNYTLCDHKIDLKELKDIEKKTLDSNGEYINEKIDVGQTLDFEKNPAEIHSLTQTLGQHLANFENQMDKKEINKSLSSSPNPPLNIESPPQLEIEKSELENMSQDGSLTSKSSQSLDISSDEISENDKQTGYEEKITIKEPQIIENKRSFLFKFWIVSSTLCLGPLGYVIFHLFLFAFYSVNNNVYQFILIIGFQIVILIYKFLFRLSFHRMRAHLPNIPLRVFQDARILFLFWLECSTHSFFSCVFPHVGSAYMIILYLAFEATALTLQIIVDTTTFRSKCIFLIESIYYHFKMKKYNGTYLYSLLGQNGELDRTVSLELFFFNCVARSLASFAYLVLSLAIYYGPNLKNYPTMDLEPHSYYLTLLYAAASVVTSLIHMIICRIILKKVYKMDLLERGVMVWKRRPDIAFFFILNCFILPLVVLLKQNNAVSYLLYNFKS</sequence>
<feature type="transmembrane region" description="Helical" evidence="2">
    <location>
        <begin position="196"/>
        <end position="221"/>
    </location>
</feature>
<gene>
    <name evidence="3" type="ORF">CYY_002708</name>
</gene>
<dbReference type="AlphaFoldDB" id="A0A8J4Q7M4"/>
<evidence type="ECO:0000256" key="1">
    <source>
        <dbReference type="SAM" id="MobiDB-lite"/>
    </source>
</evidence>